<dbReference type="Pfam" id="PF12697">
    <property type="entry name" value="Abhydrolase_6"/>
    <property type="match status" value="1"/>
</dbReference>
<accession>A0A1H1KFZ4</accession>
<dbReference type="PANTHER" id="PTHR43798">
    <property type="entry name" value="MONOACYLGLYCEROL LIPASE"/>
    <property type="match status" value="1"/>
</dbReference>
<name>A0A1H1KFZ4_9BURK</name>
<sequence length="286" mass="30830">MPDALSATGSRTADCELRRGKGVSSDGLPIAYWDWGNRSGIPIVLLHGFSLDHSVWAPVYEQASLLEACRFIVPDLRGHGASGRASTADSYLDGKLWADDMAAVIESSGVRRPTVVAWSYSGRMLFDYIRYYGTGTLAGINLVAAASVADPTAIGPDHLCLEALCSSEPRSAEAAAARFVSDVLRIGPDNASFESIASAVRLVSPEHRLWMRRRVLDYDSVIAALDIPVLVTHGKLDRVVLPALAARLGRLVTHARISIYENSGHAPFLENPQRFGAELLRFASGA</sequence>
<keyword evidence="4" id="KW-1185">Reference proteome</keyword>
<dbReference type="InterPro" id="IPR050266">
    <property type="entry name" value="AB_hydrolase_sf"/>
</dbReference>
<dbReference type="STRING" id="157910.SAMN05445850_7586"/>
<gene>
    <name evidence="3" type="ORF">SAMN05445850_7586</name>
</gene>
<organism evidence="3 4">
    <name type="scientific">Paraburkholderia tuberum</name>
    <dbReference type="NCBI Taxonomy" id="157910"/>
    <lineage>
        <taxon>Bacteria</taxon>
        <taxon>Pseudomonadati</taxon>
        <taxon>Pseudomonadota</taxon>
        <taxon>Betaproteobacteria</taxon>
        <taxon>Burkholderiales</taxon>
        <taxon>Burkholderiaceae</taxon>
        <taxon>Paraburkholderia</taxon>
    </lineage>
</organism>
<dbReference type="InterPro" id="IPR000073">
    <property type="entry name" value="AB_hydrolase_1"/>
</dbReference>
<evidence type="ECO:0000256" key="1">
    <source>
        <dbReference type="ARBA" id="ARBA00022801"/>
    </source>
</evidence>
<dbReference type="EMBL" id="FNKX01000004">
    <property type="protein sequence ID" value="SDR61156.1"/>
    <property type="molecule type" value="Genomic_DNA"/>
</dbReference>
<dbReference type="GO" id="GO:0016787">
    <property type="term" value="F:hydrolase activity"/>
    <property type="evidence" value="ECO:0007669"/>
    <property type="project" value="UniProtKB-KW"/>
</dbReference>
<dbReference type="InterPro" id="IPR029058">
    <property type="entry name" value="AB_hydrolase_fold"/>
</dbReference>
<dbReference type="Gene3D" id="3.40.50.1820">
    <property type="entry name" value="alpha/beta hydrolase"/>
    <property type="match status" value="1"/>
</dbReference>
<dbReference type="Proteomes" id="UP000199365">
    <property type="component" value="Unassembled WGS sequence"/>
</dbReference>
<dbReference type="PANTHER" id="PTHR43798:SF31">
    <property type="entry name" value="AB HYDROLASE SUPERFAMILY PROTEIN YCLE"/>
    <property type="match status" value="1"/>
</dbReference>
<evidence type="ECO:0000313" key="3">
    <source>
        <dbReference type="EMBL" id="SDR61156.1"/>
    </source>
</evidence>
<reference evidence="4" key="1">
    <citation type="submission" date="2016-10" db="EMBL/GenBank/DDBJ databases">
        <authorList>
            <person name="Varghese N."/>
            <person name="Submissions S."/>
        </authorList>
    </citation>
    <scope>NUCLEOTIDE SEQUENCE [LARGE SCALE GENOMIC DNA]</scope>
    <source>
        <strain evidence="4">DUS833</strain>
    </source>
</reference>
<feature type="domain" description="AB hydrolase-1" evidence="2">
    <location>
        <begin position="43"/>
        <end position="275"/>
    </location>
</feature>
<keyword evidence="1" id="KW-0378">Hydrolase</keyword>
<dbReference type="AlphaFoldDB" id="A0A1H1KFZ4"/>
<dbReference type="GO" id="GO:0016020">
    <property type="term" value="C:membrane"/>
    <property type="evidence" value="ECO:0007669"/>
    <property type="project" value="TreeGrafter"/>
</dbReference>
<proteinExistence type="predicted"/>
<dbReference type="RefSeq" id="WP_090812163.1">
    <property type="nucleotide sequence ID" value="NZ_FNKX01000004.1"/>
</dbReference>
<protein>
    <submittedName>
        <fullName evidence="3">Pimeloyl-ACP methyl ester carboxylesterase</fullName>
    </submittedName>
</protein>
<evidence type="ECO:0000313" key="4">
    <source>
        <dbReference type="Proteomes" id="UP000199365"/>
    </source>
</evidence>
<evidence type="ECO:0000259" key="2">
    <source>
        <dbReference type="Pfam" id="PF12697"/>
    </source>
</evidence>
<dbReference type="SUPFAM" id="SSF53474">
    <property type="entry name" value="alpha/beta-Hydrolases"/>
    <property type="match status" value="1"/>
</dbReference>